<organism evidence="2 3">
    <name type="scientific">Mycena indigotica</name>
    <dbReference type="NCBI Taxonomy" id="2126181"/>
    <lineage>
        <taxon>Eukaryota</taxon>
        <taxon>Fungi</taxon>
        <taxon>Dikarya</taxon>
        <taxon>Basidiomycota</taxon>
        <taxon>Agaricomycotina</taxon>
        <taxon>Agaricomycetes</taxon>
        <taxon>Agaricomycetidae</taxon>
        <taxon>Agaricales</taxon>
        <taxon>Marasmiineae</taxon>
        <taxon>Mycenaceae</taxon>
        <taxon>Mycena</taxon>
    </lineage>
</organism>
<gene>
    <name evidence="2" type="ORF">MIND_01239100</name>
</gene>
<dbReference type="EMBL" id="JACAZF010000012">
    <property type="protein sequence ID" value="KAF7292121.1"/>
    <property type="molecule type" value="Genomic_DNA"/>
</dbReference>
<accession>A0A8H6S4X5</accession>
<feature type="compositionally biased region" description="Pro residues" evidence="1">
    <location>
        <begin position="41"/>
        <end position="50"/>
    </location>
</feature>
<feature type="compositionally biased region" description="Basic and acidic residues" evidence="1">
    <location>
        <begin position="23"/>
        <end position="32"/>
    </location>
</feature>
<dbReference type="InterPro" id="IPR041078">
    <property type="entry name" value="Plavaka"/>
</dbReference>
<evidence type="ECO:0000313" key="3">
    <source>
        <dbReference type="Proteomes" id="UP000636479"/>
    </source>
</evidence>
<name>A0A8H6S4X5_9AGAR</name>
<dbReference type="AlphaFoldDB" id="A0A8H6S4X5"/>
<proteinExistence type="predicted"/>
<dbReference type="OrthoDB" id="2418900at2759"/>
<keyword evidence="3" id="KW-1185">Reference proteome</keyword>
<dbReference type="GeneID" id="59351396"/>
<dbReference type="Pfam" id="PF18759">
    <property type="entry name" value="Plavaka"/>
    <property type="match status" value="1"/>
</dbReference>
<evidence type="ECO:0000313" key="2">
    <source>
        <dbReference type="EMBL" id="KAF7292121.1"/>
    </source>
</evidence>
<dbReference type="Proteomes" id="UP000636479">
    <property type="component" value="Unassembled WGS sequence"/>
</dbReference>
<feature type="region of interest" description="Disordered" evidence="1">
    <location>
        <begin position="1"/>
        <end position="98"/>
    </location>
</feature>
<protein>
    <submittedName>
        <fullName evidence="2">Uncharacterized protein</fullName>
    </submittedName>
</protein>
<sequence>MSSHQSQSRKCLAIQESRRKRKLVEVSDHNMDIDEGNSPLPASPPTFDRPPTPKKARVEDVEDDPIEREAGKQKRRVETPFEEQEAIHEKQGEKPYTPFESLDDWDLAQWMVRSGLSQGKIDEFLHLKAIRRLHLPYNTSRSFFKDIDSLPSGPKWMCTPMEVVGDELDDHGKPQIEVLELWHRDPLDCIRELLGNPKFEKDQTFKPMRLFRKRDSSTGEGINRQYDEMWTGTWWWDTQDLLEDGATIVPVILSSDRTQLSTFAGDKQAWPVYITIGNISKSVRRQSGARATTLLGYIPVPKLDGVSKKNRRFRAYQIFHDCMRQMLSTLVEAGRKGVDMACADGWERWIFPLLAAYIADYPEQCLVVCCQENSCPTRTQQHTLQVLEKESQGPRGMHT</sequence>
<reference evidence="2" key="1">
    <citation type="submission" date="2020-05" db="EMBL/GenBank/DDBJ databases">
        <title>Mycena genomes resolve the evolution of fungal bioluminescence.</title>
        <authorList>
            <person name="Tsai I.J."/>
        </authorList>
    </citation>
    <scope>NUCLEOTIDE SEQUENCE</scope>
    <source>
        <strain evidence="2">171206Taipei</strain>
    </source>
</reference>
<evidence type="ECO:0000256" key="1">
    <source>
        <dbReference type="SAM" id="MobiDB-lite"/>
    </source>
</evidence>
<dbReference type="RefSeq" id="XP_037214848.1">
    <property type="nucleotide sequence ID" value="XM_037368880.1"/>
</dbReference>
<comment type="caution">
    <text evidence="2">The sequence shown here is derived from an EMBL/GenBank/DDBJ whole genome shotgun (WGS) entry which is preliminary data.</text>
</comment>
<feature type="compositionally biased region" description="Basic and acidic residues" evidence="1">
    <location>
        <begin position="67"/>
        <end position="93"/>
    </location>
</feature>